<evidence type="ECO:0000313" key="4">
    <source>
        <dbReference type="EMBL" id="AJM92922.1"/>
    </source>
</evidence>
<dbReference type="EC" id="1.1.3.9" evidence="4"/>
<dbReference type="PATRIC" id="fig|1582439.9.peg.1763"/>
<evidence type="ECO:0000256" key="1">
    <source>
        <dbReference type="ARBA" id="ARBA00022729"/>
    </source>
</evidence>
<gene>
    <name evidence="4" type="ORF">NPIRD3C_1710</name>
</gene>
<evidence type="ECO:0000259" key="2">
    <source>
        <dbReference type="Pfam" id="PF07250"/>
    </source>
</evidence>
<dbReference type="InterPro" id="IPR013783">
    <property type="entry name" value="Ig-like_fold"/>
</dbReference>
<dbReference type="Gene3D" id="2.130.10.80">
    <property type="entry name" value="Galactose oxidase/kelch, beta-propeller"/>
    <property type="match status" value="1"/>
</dbReference>
<dbReference type="Pfam" id="PF07250">
    <property type="entry name" value="Glyoxal_oxid_N"/>
    <property type="match status" value="1"/>
</dbReference>
<dbReference type="Pfam" id="PF09118">
    <property type="entry name" value="GO-like_E_set"/>
    <property type="match status" value="1"/>
</dbReference>
<organism evidence="4 5">
    <name type="scientific">Nitrosopumilus piranensis</name>
    <dbReference type="NCBI Taxonomy" id="1582439"/>
    <lineage>
        <taxon>Archaea</taxon>
        <taxon>Nitrososphaerota</taxon>
        <taxon>Nitrososphaeria</taxon>
        <taxon>Nitrosopumilales</taxon>
        <taxon>Nitrosopumilaceae</taxon>
        <taxon>Nitrosopumilus</taxon>
    </lineage>
</organism>
<dbReference type="SUPFAM" id="SSF81296">
    <property type="entry name" value="E set domains"/>
    <property type="match status" value="1"/>
</dbReference>
<dbReference type="Gene3D" id="2.60.40.10">
    <property type="entry name" value="Immunoglobulins"/>
    <property type="match status" value="1"/>
</dbReference>
<dbReference type="SUPFAM" id="SSF50965">
    <property type="entry name" value="Galactose oxidase, central domain"/>
    <property type="match status" value="1"/>
</dbReference>
<dbReference type="EMBL" id="CP010868">
    <property type="protein sequence ID" value="AJM92922.1"/>
    <property type="molecule type" value="Genomic_DNA"/>
</dbReference>
<evidence type="ECO:0000259" key="3">
    <source>
        <dbReference type="Pfam" id="PF09118"/>
    </source>
</evidence>
<protein>
    <submittedName>
        <fullName evidence="4">Putative Galactose oxidase</fullName>
        <ecNumber evidence="4">1.1.3.9</ecNumber>
    </submittedName>
</protein>
<dbReference type="KEGG" id="nid:NPIRD3C_1710"/>
<keyword evidence="1" id="KW-0732">Signal</keyword>
<name>A0A0C5CCL2_9ARCH</name>
<dbReference type="Proteomes" id="UP000032027">
    <property type="component" value="Chromosome"/>
</dbReference>
<reference evidence="5" key="1">
    <citation type="submission" date="2015-02" db="EMBL/GenBank/DDBJ databases">
        <title>Characterization of two novel Thaumarchaeota isolated from the Northern Adriatic Sea.</title>
        <authorList>
            <person name="Bayer B."/>
            <person name="Vojvoda J."/>
            <person name="Offre P."/>
            <person name="Srivastava A."/>
            <person name="Elisabeth N."/>
            <person name="Garcia J.A.L."/>
            <person name="Schleper C."/>
            <person name="Herndl G.J."/>
        </authorList>
    </citation>
    <scope>NUCLEOTIDE SEQUENCE [LARGE SCALE GENOMIC DNA]</scope>
    <source>
        <strain evidence="5">D3C</strain>
    </source>
</reference>
<evidence type="ECO:0000313" key="5">
    <source>
        <dbReference type="Proteomes" id="UP000032027"/>
    </source>
</evidence>
<dbReference type="RefSeq" id="WP_160272907.1">
    <property type="nucleotide sequence ID" value="NZ_CP010868.1"/>
</dbReference>
<dbReference type="InterPro" id="IPR009880">
    <property type="entry name" value="Glyoxal_oxidase_N"/>
</dbReference>
<dbReference type="STRING" id="1582439.NPIRD3C_1710"/>
<dbReference type="InterPro" id="IPR011043">
    <property type="entry name" value="Gal_Oxase/kelch_b-propeller"/>
</dbReference>
<dbReference type="PANTHER" id="PTHR32208">
    <property type="entry name" value="SECRETED PROTEIN-RELATED"/>
    <property type="match status" value="1"/>
</dbReference>
<dbReference type="PANTHER" id="PTHR32208:SF21">
    <property type="entry name" value="LOW QUALITY PROTEIN: ALDEHYDE OXIDASE GLOX-LIKE"/>
    <property type="match status" value="1"/>
</dbReference>
<proteinExistence type="predicted"/>
<keyword evidence="4" id="KW-0560">Oxidoreductase</keyword>
<reference evidence="4 5" key="3">
    <citation type="journal article" date="2019" name="Int. J. Syst. Evol. Microbiol.">
        <title>Nitrosopumilus adriaticus sp. nov. and Nitrosopumilus piranensis sp. nov., two ammonia-oxidizing archaea from the Adriatic Sea and members of the class Nitrososphaeria.</title>
        <authorList>
            <person name="Bayer B."/>
            <person name="Vojvoda J."/>
            <person name="Reinthaler T."/>
            <person name="Reyes C."/>
            <person name="Pinto M."/>
            <person name="Herndl G.J."/>
        </authorList>
    </citation>
    <scope>NUCLEOTIDE SEQUENCE [LARGE SCALE GENOMIC DNA]</scope>
    <source>
        <strain evidence="4 5">D3C</strain>
    </source>
</reference>
<dbReference type="InterPro" id="IPR014756">
    <property type="entry name" value="Ig_E-set"/>
</dbReference>
<keyword evidence="5" id="KW-1185">Reference proteome</keyword>
<feature type="domain" description="Galactose oxidase-like Early set" evidence="3">
    <location>
        <begin position="415"/>
        <end position="509"/>
    </location>
</feature>
<dbReference type="InterPro" id="IPR015202">
    <property type="entry name" value="GO-like_E_set"/>
</dbReference>
<sequence length="511" mass="58070">MSSHLGQWKTIGPKFNALPVHTALLHTGKVLAFGGSGNEPGRLNNWYEPEIYEPDYTGSTDGTIRKISNDGIEGDLFCVGHAYLPDGKLFLAGGTYLYDGLGIVTAPFPPFWGLDHTYTFDPDTEKFTRLPNMRYGRWYPTCVTMGDGKIATFAGLSKWPPWVWQPVNEIYDEQNNSWQKIEGGNNLMPLYPRMHLLPNGDLFYAGSYNTHMTFPFSRWGFKIATFSFVEKKWKHLEHPKDMHRQEGSTVLLPLVKSKNYLAEVILIGGGDMNAHATRTCEKISFKSGTKQKYIPTKSMDNDRYYVYPVILPDRNILVVGGKSGHNSHSIKHKCEEIAPEEIKHNDKAILDTELYNTETEEWSKLEPMKVDRLYHANAILLPDGKVMTMGSNPTRKCVEKRIEIFSPPYLFAGDRPVIDDVKSVLKYEESFEIQMHDGTEILDTALIRPSNTTHCLNPEQRYIEIDTVQNGDKISSKIPKNENLVPPGYYMLFVRNHSGVPCIAPFVRITH</sequence>
<accession>A0A0C5CCL2</accession>
<dbReference type="HOGENOM" id="CLU_013444_3_0_2"/>
<dbReference type="InterPro" id="IPR037293">
    <property type="entry name" value="Gal_Oxidase_central_sf"/>
</dbReference>
<reference evidence="4 5" key="2">
    <citation type="journal article" date="2016" name="ISME J.">
        <title>Physiological and genomic characterization of two novel marine thaumarchaeal strains indicates niche differentiation.</title>
        <authorList>
            <person name="Bayer B."/>
            <person name="Vojvoda J."/>
            <person name="Offre P."/>
            <person name="Alves R.J."/>
            <person name="Elisabeth N.H."/>
            <person name="Garcia J.A."/>
            <person name="Volland J.M."/>
            <person name="Srivastava A."/>
            <person name="Schleper C."/>
            <person name="Herndl G.J."/>
        </authorList>
    </citation>
    <scope>NUCLEOTIDE SEQUENCE [LARGE SCALE GENOMIC DNA]</scope>
    <source>
        <strain evidence="4 5">D3C</strain>
    </source>
</reference>
<dbReference type="CDD" id="cd02851">
    <property type="entry name" value="E_set_GO_C"/>
    <property type="match status" value="1"/>
</dbReference>
<feature type="domain" description="Glyoxal oxidase N-terminal" evidence="2">
    <location>
        <begin position="72"/>
        <end position="409"/>
    </location>
</feature>
<dbReference type="OrthoDB" id="346096at2157"/>
<dbReference type="GeneID" id="41600809"/>
<dbReference type="GO" id="GO:0045480">
    <property type="term" value="F:galactose oxidase activity"/>
    <property type="evidence" value="ECO:0007669"/>
    <property type="project" value="UniProtKB-EC"/>
</dbReference>
<dbReference type="AlphaFoldDB" id="A0A0C5CCL2"/>